<feature type="compositionally biased region" description="Basic and acidic residues" evidence="3">
    <location>
        <begin position="1238"/>
        <end position="1265"/>
    </location>
</feature>
<dbReference type="InterPro" id="IPR025724">
    <property type="entry name" value="GAG-pre-integrase_dom"/>
</dbReference>
<feature type="compositionally biased region" description="Acidic residues" evidence="3">
    <location>
        <begin position="958"/>
        <end position="977"/>
    </location>
</feature>
<feature type="region of interest" description="Disordered" evidence="3">
    <location>
        <begin position="1038"/>
        <end position="1101"/>
    </location>
</feature>
<accession>A0ABQ5AX64</accession>
<keyword evidence="1" id="KW-0479">Metal-binding</keyword>
<feature type="compositionally biased region" description="Polar residues" evidence="3">
    <location>
        <begin position="1711"/>
        <end position="1724"/>
    </location>
</feature>
<feature type="compositionally biased region" description="Basic and acidic residues" evidence="3">
    <location>
        <begin position="872"/>
        <end position="893"/>
    </location>
</feature>
<dbReference type="PANTHER" id="PTHR42648:SF32">
    <property type="entry name" value="RIBONUCLEASE H-LIKE DOMAIN, GAG-PRE-INTEGRASE DOMAIN PROTEIN-RELATED"/>
    <property type="match status" value="1"/>
</dbReference>
<dbReference type="CDD" id="cd09272">
    <property type="entry name" value="RNase_HI_RT_Ty1"/>
    <property type="match status" value="1"/>
</dbReference>
<dbReference type="PANTHER" id="PTHR42648">
    <property type="entry name" value="TRANSPOSASE, PUTATIVE-RELATED"/>
    <property type="match status" value="1"/>
</dbReference>
<feature type="compositionally biased region" description="Basic residues" evidence="3">
    <location>
        <begin position="855"/>
        <end position="871"/>
    </location>
</feature>
<feature type="region of interest" description="Disordered" evidence="3">
    <location>
        <begin position="1711"/>
        <end position="1743"/>
    </location>
</feature>
<evidence type="ECO:0000259" key="6">
    <source>
        <dbReference type="Pfam" id="PF25597"/>
    </source>
</evidence>
<feature type="compositionally biased region" description="Basic and acidic residues" evidence="3">
    <location>
        <begin position="978"/>
        <end position="990"/>
    </location>
</feature>
<reference evidence="7" key="2">
    <citation type="submission" date="2022-01" db="EMBL/GenBank/DDBJ databases">
        <authorList>
            <person name="Yamashiro T."/>
            <person name="Shiraishi A."/>
            <person name="Satake H."/>
            <person name="Nakayama K."/>
        </authorList>
    </citation>
    <scope>NUCLEOTIDE SEQUENCE</scope>
</reference>
<evidence type="ECO:0000259" key="4">
    <source>
        <dbReference type="Pfam" id="PF07727"/>
    </source>
</evidence>
<dbReference type="InterPro" id="IPR039537">
    <property type="entry name" value="Retrotran_Ty1/copia-like"/>
</dbReference>
<keyword evidence="2" id="KW-0378">Hydrolase</keyword>
<dbReference type="Pfam" id="PF07727">
    <property type="entry name" value="RVT_2"/>
    <property type="match status" value="1"/>
</dbReference>
<feature type="compositionally biased region" description="Low complexity" evidence="3">
    <location>
        <begin position="1010"/>
        <end position="1021"/>
    </location>
</feature>
<name>A0ABQ5AX64_9ASTR</name>
<feature type="compositionally biased region" description="Basic and acidic residues" evidence="3">
    <location>
        <begin position="936"/>
        <end position="956"/>
    </location>
</feature>
<feature type="compositionally biased region" description="Basic and acidic residues" evidence="3">
    <location>
        <begin position="1041"/>
        <end position="1061"/>
    </location>
</feature>
<sequence length="1979" mass="225591">MENTRITTIIFSPNTMDNPHRTLKNKGIIVVDAFQAMTGNKAYLADFQDFNGGPVAFGGSKGYITGKGKIKTGKLDFEDVSFVKELQPFNLFSVSQMCDKKNKVLFTDSECLVLSPDFKLPDENQILLKVPRQNNMYSFNLENIVPLGGLACLIAKATTDESNLWHRRLGHVNFKNLNRLVKGNLVRGLPTKLFQNDHTCVACQKGKQHKASCKAKVVSSISHTLQLLHMDLFGPTSVRSINHKTYCLVITDDFSRFSWTFFLRTKDETSAILKDFIRQIENQLNQKGSKGNTAMPELHNKMELLRERTGPLLRQQGPCLQIYFYLTLFGLVEAVSTACYERSKGPERITDRCRRGKCGRVALREKDVNGDERGLEVVRQAKEAHEEVKLLTKNLEQETENLEVSIVVKALYWVTSSSLSLVCYFIHFLVEEWIRRGTIDKTLFLKKDKHDIILVQVYVDDIIFGSTKKSWCDEFEALMKSRFQMSSMGELTFFLGLQVKQKPDGIFISQDKYVAEILKKFDFASVKTASTPIETQKPLVKDEEARFQVTPKTSHLSAVKRKLGTPQQGGCQILVGGLITWQCKKQTIVATSTTEAEYVAAASCCGQVLWIQNQIKSWPLFKSKKIAQVVHAWIKSKNSLVKHFEDMRLNRPSKEYLQVWFNPPRDLSMSCLTTKGMRNNGTMHITAKVAGKVVSISEASIRTDLIFDDADGIDSLPNQAIFDAIQLMGYEAKGFNWQSYTLVWILCWSNQLGEGASQETILTVPFKPNNLTNHHPDPSPISIVPDLIPEPTGENLGDHSSNDASLSGFQFQAKEIKLLKAKIKKLKKQAKPVIKHHKEYLKIISLQQRFPKKSFSKVHKKNVSKQGRKKAKGESEVHRDPLFDVMPEDKIDQMETEDAQSEGRTRDMVNEEKDFDEERLSTEDEVSTVKEGVSTDFEKVSTDRPKVSTDESKVSTDEQVEGTEETNEGSEEIFESTEEQREGTEDKVSTDEQMEGTEDQTKEEIASKASQTSTQTPTSMTFGDDETIATLLINMSKAKAASKEKEKGVELKDVEDIDRPRPTSTRSLLTLKPLPKIDPKDKGKKKIEEEEESESEDDDIPQAVKKFKQLETFIKKFDDIKARIKADRILAEKLQEQEREQFTIEERAKFLHDTIAAQRKFLARQRSEVIRNRPPTKNQLRNQMMTFLKHVGNFKHSELKSKKFEDIQAMYEKIKRSDEDFIAIGSVEDDRLITKMNKKDSSKEEEINQESKVEVKEEDKGEENTRKRKHSTRKKMKSRKRRFKQDTSQDDPSDTKKENEELRLCLTIAPDEDKGVEYEILDKKYPIIDWKTENLGTKPQFDESKRSEEINMNVVTRSNGQKRSFSTLIGVLSVFDREDLNAIYKLVMDIYQDRIPEGFDKVLWGDLIVMFNPDEQDEFWNSQHEWKVISWKLHSSSGVHTLMTDEGLVIHMLIEKKYPLKKEIVVQMLKLKLESEEESTMALELIRFIKKGTQLTLLLCLANEAICKSSCPQLDHEDLDQVDEYDLEEMDLKWQVAMISMRIKKFYKKTGRKLQFDAKEPGSRTGKKEESKALVTVDGESVDWTTHSEDDENYAFMASNSSGSDTQVPSCSNECKESYANLKRLYDAQREQLSDASVEIKAYTQGLKKGDATVVALTGRTLYRTELVSEPVVNESNVEVQPKVWSDAPIIEEYESDSDDEYVSVQTKGLDTPSFANKQVNTPKENVKHQSTHSQKPKVNNKELGHGFTERACFVCGRGNNMNNVQRVNKQNQFVPLAVQTRTGNNPVNTAKASSTNNFSTARQKVNRQTVLTSTALKVNTVKPIVNGVDQQYHLGKFVGKSDEGFLVGYSIQSKAFRVYNLETKRVEENLHINFLENKPNVAGKGPTWLFDLDYLTDSMNYHSVRSENQANLHAGQQESNQNTCTKDKIDAGDFEKEDESDQDCFDCQYGIPILPQTHLLQNQIIRKEVHERKNKSSG</sequence>
<dbReference type="InterPro" id="IPR036397">
    <property type="entry name" value="RNaseH_sf"/>
</dbReference>
<comment type="caution">
    <text evidence="7">The sequence shown here is derived from an EMBL/GenBank/DDBJ whole genome shotgun (WGS) entry which is preliminary data.</text>
</comment>
<evidence type="ECO:0000259" key="5">
    <source>
        <dbReference type="Pfam" id="PF13976"/>
    </source>
</evidence>
<dbReference type="InterPro" id="IPR057670">
    <property type="entry name" value="SH3_retrovirus"/>
</dbReference>
<evidence type="ECO:0000256" key="1">
    <source>
        <dbReference type="ARBA" id="ARBA00022723"/>
    </source>
</evidence>
<proteinExistence type="predicted"/>
<reference evidence="7" key="1">
    <citation type="journal article" date="2022" name="Int. J. Mol. Sci.">
        <title>Draft Genome of Tanacetum Coccineum: Genomic Comparison of Closely Related Tanacetum-Family Plants.</title>
        <authorList>
            <person name="Yamashiro T."/>
            <person name="Shiraishi A."/>
            <person name="Nakayama K."/>
            <person name="Satake H."/>
        </authorList>
    </citation>
    <scope>NUCLEOTIDE SEQUENCE</scope>
</reference>
<evidence type="ECO:0000256" key="2">
    <source>
        <dbReference type="ARBA" id="ARBA00022801"/>
    </source>
</evidence>
<feature type="compositionally biased region" description="Basic and acidic residues" evidence="3">
    <location>
        <begin position="901"/>
        <end position="922"/>
    </location>
</feature>
<feature type="compositionally biased region" description="Acidic residues" evidence="3">
    <location>
        <begin position="1089"/>
        <end position="1100"/>
    </location>
</feature>
<feature type="domain" description="Reverse transcriptase Ty1/copia-type" evidence="4">
    <location>
        <begin position="400"/>
        <end position="534"/>
    </location>
</feature>
<feature type="region of interest" description="Disordered" evidence="3">
    <location>
        <begin position="1238"/>
        <end position="1298"/>
    </location>
</feature>
<evidence type="ECO:0000313" key="7">
    <source>
        <dbReference type="EMBL" id="GJT05686.1"/>
    </source>
</evidence>
<dbReference type="Proteomes" id="UP001151760">
    <property type="component" value="Unassembled WGS sequence"/>
</dbReference>
<feature type="domain" description="GAG-pre-integrase" evidence="5">
    <location>
        <begin position="135"/>
        <end position="208"/>
    </location>
</feature>
<dbReference type="Gene3D" id="3.30.420.10">
    <property type="entry name" value="Ribonuclease H-like superfamily/Ribonuclease H"/>
    <property type="match status" value="1"/>
</dbReference>
<dbReference type="EMBL" id="BQNB010012608">
    <property type="protein sequence ID" value="GJT05686.1"/>
    <property type="molecule type" value="Genomic_DNA"/>
</dbReference>
<feature type="compositionally biased region" description="Basic residues" evidence="3">
    <location>
        <begin position="1266"/>
        <end position="1283"/>
    </location>
</feature>
<dbReference type="Pfam" id="PF25597">
    <property type="entry name" value="SH3_retrovirus"/>
    <property type="match status" value="1"/>
</dbReference>
<feature type="domain" description="Retroviral polymerase SH3-like" evidence="6">
    <location>
        <begin position="1832"/>
        <end position="1879"/>
    </location>
</feature>
<gene>
    <name evidence="7" type="ORF">Tco_0840148</name>
</gene>
<dbReference type="InterPro" id="IPR013103">
    <property type="entry name" value="RVT_2"/>
</dbReference>
<protein>
    <submittedName>
        <fullName evidence="7">Ribonuclease H-like domain-containing protein</fullName>
    </submittedName>
</protein>
<dbReference type="InterPro" id="IPR012337">
    <property type="entry name" value="RNaseH-like_sf"/>
</dbReference>
<evidence type="ECO:0000313" key="8">
    <source>
        <dbReference type="Proteomes" id="UP001151760"/>
    </source>
</evidence>
<organism evidence="7 8">
    <name type="scientific">Tanacetum coccineum</name>
    <dbReference type="NCBI Taxonomy" id="301880"/>
    <lineage>
        <taxon>Eukaryota</taxon>
        <taxon>Viridiplantae</taxon>
        <taxon>Streptophyta</taxon>
        <taxon>Embryophyta</taxon>
        <taxon>Tracheophyta</taxon>
        <taxon>Spermatophyta</taxon>
        <taxon>Magnoliopsida</taxon>
        <taxon>eudicotyledons</taxon>
        <taxon>Gunneridae</taxon>
        <taxon>Pentapetalae</taxon>
        <taxon>asterids</taxon>
        <taxon>campanulids</taxon>
        <taxon>Asterales</taxon>
        <taxon>Asteraceae</taxon>
        <taxon>Asteroideae</taxon>
        <taxon>Anthemideae</taxon>
        <taxon>Anthemidinae</taxon>
        <taxon>Tanacetum</taxon>
    </lineage>
</organism>
<dbReference type="SUPFAM" id="SSF53098">
    <property type="entry name" value="Ribonuclease H-like"/>
    <property type="match status" value="1"/>
</dbReference>
<keyword evidence="8" id="KW-1185">Reference proteome</keyword>
<feature type="region of interest" description="Disordered" evidence="3">
    <location>
        <begin position="855"/>
        <end position="1023"/>
    </location>
</feature>
<evidence type="ECO:0000256" key="3">
    <source>
        <dbReference type="SAM" id="MobiDB-lite"/>
    </source>
</evidence>
<dbReference type="Pfam" id="PF13976">
    <property type="entry name" value="gag_pre-integrs"/>
    <property type="match status" value="1"/>
</dbReference>